<organism evidence="6 7">
    <name type="scientific">Thelephora terrestris</name>
    <dbReference type="NCBI Taxonomy" id="56493"/>
    <lineage>
        <taxon>Eukaryota</taxon>
        <taxon>Fungi</taxon>
        <taxon>Dikarya</taxon>
        <taxon>Basidiomycota</taxon>
        <taxon>Agaricomycotina</taxon>
        <taxon>Agaricomycetes</taxon>
        <taxon>Thelephorales</taxon>
        <taxon>Thelephoraceae</taxon>
        <taxon>Thelephora</taxon>
    </lineage>
</organism>
<feature type="compositionally biased region" description="Polar residues" evidence="3">
    <location>
        <begin position="39"/>
        <end position="49"/>
    </location>
</feature>
<feature type="compositionally biased region" description="Low complexity" evidence="3">
    <location>
        <begin position="315"/>
        <end position="326"/>
    </location>
</feature>
<dbReference type="Pfam" id="PF00617">
    <property type="entry name" value="RasGEF"/>
    <property type="match status" value="1"/>
</dbReference>
<evidence type="ECO:0000259" key="4">
    <source>
        <dbReference type="PROSITE" id="PS50009"/>
    </source>
</evidence>
<evidence type="ECO:0000313" key="6">
    <source>
        <dbReference type="EMBL" id="KAF9784580.1"/>
    </source>
</evidence>
<dbReference type="GO" id="GO:0007265">
    <property type="term" value="P:Ras protein signal transduction"/>
    <property type="evidence" value="ECO:0007669"/>
    <property type="project" value="TreeGrafter"/>
</dbReference>
<feature type="region of interest" description="Disordered" evidence="3">
    <location>
        <begin position="1183"/>
        <end position="1273"/>
    </location>
</feature>
<feature type="region of interest" description="Disordered" evidence="3">
    <location>
        <begin position="131"/>
        <end position="202"/>
    </location>
</feature>
<dbReference type="InterPro" id="IPR000651">
    <property type="entry name" value="Ras-like_Gua-exchang_fac_N"/>
</dbReference>
<dbReference type="SUPFAM" id="SSF48366">
    <property type="entry name" value="Ras GEF"/>
    <property type="match status" value="1"/>
</dbReference>
<dbReference type="Gene3D" id="1.10.840.10">
    <property type="entry name" value="Ras guanine-nucleotide exchange factors catalytic domain"/>
    <property type="match status" value="1"/>
</dbReference>
<feature type="region of interest" description="Disordered" evidence="3">
    <location>
        <begin position="1039"/>
        <end position="1073"/>
    </location>
</feature>
<dbReference type="PROSITE" id="PS50212">
    <property type="entry name" value="RASGEF_NTER"/>
    <property type="match status" value="1"/>
</dbReference>
<dbReference type="SMART" id="SM00147">
    <property type="entry name" value="RasGEF"/>
    <property type="match status" value="1"/>
</dbReference>
<feature type="compositionally biased region" description="Polar residues" evidence="3">
    <location>
        <begin position="1"/>
        <end position="32"/>
    </location>
</feature>
<feature type="compositionally biased region" description="Polar residues" evidence="3">
    <location>
        <begin position="543"/>
        <end position="557"/>
    </location>
</feature>
<feature type="region of interest" description="Disordered" evidence="3">
    <location>
        <begin position="1514"/>
        <end position="1533"/>
    </location>
</feature>
<feature type="region of interest" description="Disordered" evidence="3">
    <location>
        <begin position="903"/>
        <end position="1002"/>
    </location>
</feature>
<dbReference type="EMBL" id="WIUZ02000008">
    <property type="protein sequence ID" value="KAF9784580.1"/>
    <property type="molecule type" value="Genomic_DNA"/>
</dbReference>
<dbReference type="InterPro" id="IPR008937">
    <property type="entry name" value="Ras-like_GEF"/>
</dbReference>
<feature type="region of interest" description="Disordered" evidence="3">
    <location>
        <begin position="387"/>
        <end position="435"/>
    </location>
</feature>
<feature type="compositionally biased region" description="Low complexity" evidence="3">
    <location>
        <begin position="905"/>
        <end position="936"/>
    </location>
</feature>
<dbReference type="PROSITE" id="PS50009">
    <property type="entry name" value="RASGEF_CAT"/>
    <property type="match status" value="1"/>
</dbReference>
<name>A0A9P6HF43_9AGAM</name>
<dbReference type="SMART" id="SM00229">
    <property type="entry name" value="RasGEFN"/>
    <property type="match status" value="1"/>
</dbReference>
<dbReference type="OrthoDB" id="10254377at2759"/>
<feature type="compositionally biased region" description="Low complexity" evidence="3">
    <location>
        <begin position="143"/>
        <end position="159"/>
    </location>
</feature>
<feature type="region of interest" description="Disordered" evidence="3">
    <location>
        <begin position="522"/>
        <end position="557"/>
    </location>
</feature>
<evidence type="ECO:0000256" key="1">
    <source>
        <dbReference type="ARBA" id="ARBA00022658"/>
    </source>
</evidence>
<sequence length="1661" mass="180780">MEDRQSSGGDESIVTSVSSTSFNPTEQSTSTLFLPLPNPSTNKSRSSFVLSDDELPPEIANADISIARDGSFVETSSGAAARELKKRYDERLGVGSPAKGSYAISPYAITAFVNQHGKQMYRVGHRELSPPALSSEDAFMPPRSSQSTGTTKSSSSSGPTKRRSRMSMHTFLPPTIFKSSHPNIPPGLGHSPQSGNDSTNAFPNRRLRKARSLSNMFGMANAQNPHIGAVPSNPPPQIVQGPSISNHAVGRPHAHSVTGADIPRQTLHHSETVTTVTNGLASMDSISSRIQKSFPPPPTRDVFSDIMGWNAETLSETSSFDDSSSSHNQGGYRPHQGSGIKNPFGRGVHFDPPVMRERIRGYRYTDHLKVNDGPVIREMQSFESGLTARADPISRQSIGGKGKERRRLSVKTSKPILESEAEADPTISPSLETSSHSRYSTQVFDVLQLYRGLPLLDKLSEDAECPETTVIRLSARNELSAAPKDDPRFVMWGEVWNGFGPNEEDGTSVDVNASVASLVTSTHTLPTRPANSKAEGLPPVSRVQPSTSSHLGLSSNGESPRKVVIAATIERWIAQLTSELNYDELLIFFLTYRTYVSAVDLCHLLICRFHWALESSASAPPSAAESDAMDNNDMVKRIVRVRTFIAIRYWLLTFFAIDFVPNRELRVLFGNWLNTLAKDPTLHGKKDIMDIVRKLKKVAKDCINIQTSKPRSSGLPQSRTSTSRRATNQQSRKSGPPGGTDGDSDVDLDFLPDSGAASVNHPQSFGATGKGPGISPSSAADAAILQQPLHLAILSHTQPPDLVNSPSSATLRPHNGIFVPSPSTLPFHHKPLSRAFANTIGRLGRWKRVLNHRSAPGPGGSSQLQVAQADSLDVSPFNLEPNVTGDLLMVKGGMEQYLKMIDQQSHASSTTSSVHSSSVRSSSHPSSPNMISPSISLPGTPGTPLRPDSRPASPESYDSEKSRRQAHESLLSGPQPDSPASSPPPPNIPGPSSGRGLTKGGYQHRFQHDSYWDIPENGQDPDGRWQIDVVSIDELDLSDMSSSEDDSNAGKLGAGPSDPGGPPGLRRLPKKLPMRRDFQFVRPESVSSFGAAGAHTSVISAVYTTASGAEDEEHPRLGRGIQQWQVNAIVDSLTDDEEAGDVDAALNRLEGRINQTQQMVKQSKVETWVKSIRERMVNGLYGEEKPRFPMDDSDEDEGSSEVDEFGVVKSLPVNLPEKNPSQRMSLDTKRASQSSSANEGLSPEVETPVAQTHASKATVDATRSGPGSPKMGSDSIQALDDAVPMEILQSRVASRPCPPSGAGLPSPASGGIRPLHPTTFVPPNKPYRSFVLTVRAGPLAEHLAIIERELFIGLKFEELVVDDWRNSVEESNVLDWAQFLKERARYKAEGRITAKTSALVAFRGRFNLFAKFVASEIVMTLPNERLNLVSKFIRVAWKLYERGAFNTLISLLAGLQSSWVTRAVGKRWEKLGSSEARVYRDLRLVTGAAGDFRYLRQEVEAAIEAEPISVNPRDSSAIGADASPMGKGKGEGKIQPRTTCIPFLGQYLSQLHRHCQLPDLIDPTSPNEPVCIDPETNAFEPPAHPEVFAALAPLPPSMQLEPLINIQKQRRIAGVIKSLVTGQHLASKLRFPIDKKLFQRCLRLKALDEDILYRVYAMYAD</sequence>
<dbReference type="InterPro" id="IPR023578">
    <property type="entry name" value="Ras_GEF_dom_sf"/>
</dbReference>
<evidence type="ECO:0000313" key="7">
    <source>
        <dbReference type="Proteomes" id="UP000736335"/>
    </source>
</evidence>
<gene>
    <name evidence="6" type="ORF">BJ322DRAFT_1006705</name>
</gene>
<dbReference type="GO" id="GO:0005886">
    <property type="term" value="C:plasma membrane"/>
    <property type="evidence" value="ECO:0007669"/>
    <property type="project" value="TreeGrafter"/>
</dbReference>
<evidence type="ECO:0000256" key="3">
    <source>
        <dbReference type="SAM" id="MobiDB-lite"/>
    </source>
</evidence>
<feature type="compositionally biased region" description="Polar residues" evidence="3">
    <location>
        <begin position="191"/>
        <end position="202"/>
    </location>
</feature>
<feature type="domain" description="Ras-GEF" evidence="4">
    <location>
        <begin position="1335"/>
        <end position="1656"/>
    </location>
</feature>
<dbReference type="CDD" id="cd06224">
    <property type="entry name" value="REM"/>
    <property type="match status" value="1"/>
</dbReference>
<feature type="domain" description="N-terminal Ras-GEF" evidence="5">
    <location>
        <begin position="560"/>
        <end position="696"/>
    </location>
</feature>
<dbReference type="PANTHER" id="PTHR23113:SF363">
    <property type="entry name" value="PROTEIN SON OF SEVENLESS"/>
    <property type="match status" value="1"/>
</dbReference>
<dbReference type="InterPro" id="IPR036964">
    <property type="entry name" value="RASGEF_cat_dom_sf"/>
</dbReference>
<keyword evidence="1 2" id="KW-0344">Guanine-nucleotide releasing factor</keyword>
<feature type="compositionally biased region" description="Polar residues" evidence="3">
    <location>
        <begin position="1219"/>
        <end position="1239"/>
    </location>
</feature>
<evidence type="ECO:0000259" key="5">
    <source>
        <dbReference type="PROSITE" id="PS50212"/>
    </source>
</evidence>
<feature type="region of interest" description="Disordered" evidence="3">
    <location>
        <begin position="706"/>
        <end position="778"/>
    </location>
</feature>
<feature type="region of interest" description="Disordered" evidence="3">
    <location>
        <begin position="1"/>
        <end position="54"/>
    </location>
</feature>
<feature type="region of interest" description="Disordered" evidence="3">
    <location>
        <begin position="315"/>
        <end position="349"/>
    </location>
</feature>
<feature type="compositionally biased region" description="Polar residues" evidence="3">
    <location>
        <begin position="706"/>
        <end position="733"/>
    </location>
</feature>
<reference evidence="6" key="2">
    <citation type="submission" date="2020-11" db="EMBL/GenBank/DDBJ databases">
        <authorList>
            <consortium name="DOE Joint Genome Institute"/>
            <person name="Kuo A."/>
            <person name="Miyauchi S."/>
            <person name="Kiss E."/>
            <person name="Drula E."/>
            <person name="Kohler A."/>
            <person name="Sanchez-Garcia M."/>
            <person name="Andreopoulos B."/>
            <person name="Barry K.W."/>
            <person name="Bonito G."/>
            <person name="Buee M."/>
            <person name="Carver A."/>
            <person name="Chen C."/>
            <person name="Cichocki N."/>
            <person name="Clum A."/>
            <person name="Culley D."/>
            <person name="Crous P.W."/>
            <person name="Fauchery L."/>
            <person name="Girlanda M."/>
            <person name="Hayes R."/>
            <person name="Keri Z."/>
            <person name="Labutti K."/>
            <person name="Lipzen A."/>
            <person name="Lombard V."/>
            <person name="Magnuson J."/>
            <person name="Maillard F."/>
            <person name="Morin E."/>
            <person name="Murat C."/>
            <person name="Nolan M."/>
            <person name="Ohm R."/>
            <person name="Pangilinan J."/>
            <person name="Pereira M."/>
            <person name="Perotto S."/>
            <person name="Peter M."/>
            <person name="Riley R."/>
            <person name="Sitrit Y."/>
            <person name="Stielow B."/>
            <person name="Szollosi G."/>
            <person name="Zifcakova L."/>
            <person name="Stursova M."/>
            <person name="Spatafora J.W."/>
            <person name="Tedersoo L."/>
            <person name="Vaario L.-M."/>
            <person name="Yamada A."/>
            <person name="Yan M."/>
            <person name="Wang P."/>
            <person name="Xu J."/>
            <person name="Bruns T."/>
            <person name="Baldrian P."/>
            <person name="Vilgalys R."/>
            <person name="Henrissat B."/>
            <person name="Grigoriev I.V."/>
            <person name="Hibbett D."/>
            <person name="Nagy L.G."/>
            <person name="Martin F.M."/>
        </authorList>
    </citation>
    <scope>NUCLEOTIDE SEQUENCE</scope>
    <source>
        <strain evidence="6">UH-Tt-Lm1</strain>
    </source>
</reference>
<accession>A0A9P6HF43</accession>
<proteinExistence type="predicted"/>
<dbReference type="InterPro" id="IPR001895">
    <property type="entry name" value="RASGEF_cat_dom"/>
</dbReference>
<evidence type="ECO:0000256" key="2">
    <source>
        <dbReference type="PROSITE-ProRule" id="PRU00168"/>
    </source>
</evidence>
<dbReference type="PANTHER" id="PTHR23113">
    <property type="entry name" value="GUANINE NUCLEOTIDE EXCHANGE FACTOR"/>
    <property type="match status" value="1"/>
</dbReference>
<feature type="compositionally biased region" description="Acidic residues" evidence="3">
    <location>
        <begin position="1191"/>
        <end position="1204"/>
    </location>
</feature>
<feature type="compositionally biased region" description="Basic and acidic residues" evidence="3">
    <location>
        <begin position="958"/>
        <end position="967"/>
    </location>
</feature>
<protein>
    <submittedName>
        <fullName evidence="6">Ras GEF</fullName>
    </submittedName>
</protein>
<dbReference type="Gene3D" id="1.20.870.10">
    <property type="entry name" value="Son of sevenless (SoS) protein Chain: S domain 1"/>
    <property type="match status" value="1"/>
</dbReference>
<dbReference type="Proteomes" id="UP000736335">
    <property type="component" value="Unassembled WGS sequence"/>
</dbReference>
<reference evidence="6" key="1">
    <citation type="journal article" date="2020" name="Nat. Commun.">
        <title>Large-scale genome sequencing of mycorrhizal fungi provides insights into the early evolution of symbiotic traits.</title>
        <authorList>
            <person name="Miyauchi S."/>
            <person name="Kiss E."/>
            <person name="Kuo A."/>
            <person name="Drula E."/>
            <person name="Kohler A."/>
            <person name="Sanchez-Garcia M."/>
            <person name="Morin E."/>
            <person name="Andreopoulos B."/>
            <person name="Barry K.W."/>
            <person name="Bonito G."/>
            <person name="Buee M."/>
            <person name="Carver A."/>
            <person name="Chen C."/>
            <person name="Cichocki N."/>
            <person name="Clum A."/>
            <person name="Culley D."/>
            <person name="Crous P.W."/>
            <person name="Fauchery L."/>
            <person name="Girlanda M."/>
            <person name="Hayes R.D."/>
            <person name="Keri Z."/>
            <person name="LaButti K."/>
            <person name="Lipzen A."/>
            <person name="Lombard V."/>
            <person name="Magnuson J."/>
            <person name="Maillard F."/>
            <person name="Murat C."/>
            <person name="Nolan M."/>
            <person name="Ohm R.A."/>
            <person name="Pangilinan J."/>
            <person name="Pereira M.F."/>
            <person name="Perotto S."/>
            <person name="Peter M."/>
            <person name="Pfister S."/>
            <person name="Riley R."/>
            <person name="Sitrit Y."/>
            <person name="Stielow J.B."/>
            <person name="Szollosi G."/>
            <person name="Zifcakova L."/>
            <person name="Stursova M."/>
            <person name="Spatafora J.W."/>
            <person name="Tedersoo L."/>
            <person name="Vaario L.M."/>
            <person name="Yamada A."/>
            <person name="Yan M."/>
            <person name="Wang P."/>
            <person name="Xu J."/>
            <person name="Bruns T."/>
            <person name="Baldrian P."/>
            <person name="Vilgalys R."/>
            <person name="Dunand C."/>
            <person name="Henrissat B."/>
            <person name="Grigoriev I.V."/>
            <person name="Hibbett D."/>
            <person name="Nagy L.G."/>
            <person name="Martin F.M."/>
        </authorList>
    </citation>
    <scope>NUCLEOTIDE SEQUENCE</scope>
    <source>
        <strain evidence="6">UH-Tt-Lm1</strain>
    </source>
</reference>
<dbReference type="Pfam" id="PF00618">
    <property type="entry name" value="RasGEF_N"/>
    <property type="match status" value="1"/>
</dbReference>
<comment type="caution">
    <text evidence="6">The sequence shown here is derived from an EMBL/GenBank/DDBJ whole genome shotgun (WGS) entry which is preliminary data.</text>
</comment>
<keyword evidence="7" id="KW-1185">Reference proteome</keyword>
<dbReference type="GO" id="GO:0005085">
    <property type="term" value="F:guanyl-nucleotide exchange factor activity"/>
    <property type="evidence" value="ECO:0007669"/>
    <property type="project" value="UniProtKB-KW"/>
</dbReference>